<keyword evidence="3" id="KW-1185">Reference proteome</keyword>
<dbReference type="AlphaFoldDB" id="A0A975J017"/>
<feature type="domain" description="LysM" evidence="1">
    <location>
        <begin position="132"/>
        <end position="176"/>
    </location>
</feature>
<sequence length="310" mass="34160">MRIWTFFKLLAALAVLGVLGLTGGLIYHITVKPLPLFSKYVPNPSDVVAKGSENDVAKMLESSEMPDVEPGEVAYQKAVELIAMGNVPEAREKLETVVNVYPSSASAPDARRIVGEINLDEILSPDFKDGKVTYDVTRGDSYLKISEKTRCSLDCIMMLNGLTDFGGLHPGDDLIVLPLDFRILIEPQKKSLSLWQLVQKGGQPPLAKFVKDYPIIYVQIPSNMAAQKTVIDSKAGYLDGKKLVPGNKGYRQSEKILHLAKINIQIRPLAGGSDRDTVLPRGLYLKPSDMEELNLLTRTGNEVEIRPATR</sequence>
<dbReference type="SUPFAM" id="SSF54106">
    <property type="entry name" value="LysM domain"/>
    <property type="match status" value="1"/>
</dbReference>
<accession>A0A975J017</accession>
<dbReference type="InterPro" id="IPR011990">
    <property type="entry name" value="TPR-like_helical_dom_sf"/>
</dbReference>
<dbReference type="Gene3D" id="3.10.350.10">
    <property type="entry name" value="LysM domain"/>
    <property type="match status" value="1"/>
</dbReference>
<protein>
    <submittedName>
        <fullName evidence="2">LysM peptidoglycan-binding domain-containing protein</fullName>
    </submittedName>
</protein>
<dbReference type="Gene3D" id="1.25.40.10">
    <property type="entry name" value="Tetratricopeptide repeat domain"/>
    <property type="match status" value="1"/>
</dbReference>
<evidence type="ECO:0000313" key="3">
    <source>
        <dbReference type="Proteomes" id="UP000676169"/>
    </source>
</evidence>
<dbReference type="KEGG" id="lamb:KBB96_20820"/>
<evidence type="ECO:0000259" key="1">
    <source>
        <dbReference type="PROSITE" id="PS51782"/>
    </source>
</evidence>
<dbReference type="CDD" id="cd00118">
    <property type="entry name" value="LysM"/>
    <property type="match status" value="1"/>
</dbReference>
<gene>
    <name evidence="2" type="ORF">KBB96_20820</name>
</gene>
<dbReference type="PROSITE" id="PS51782">
    <property type="entry name" value="LYSM"/>
    <property type="match status" value="1"/>
</dbReference>
<dbReference type="InterPro" id="IPR036779">
    <property type="entry name" value="LysM_dom_sf"/>
</dbReference>
<name>A0A975J017_9BACT</name>
<reference evidence="2" key="1">
    <citation type="submission" date="2021-04" db="EMBL/GenBank/DDBJ databases">
        <title>Luteolibacter sp. 32A isolated from the skin of an Anderson's salamander (Ambystoma andersonii).</title>
        <authorList>
            <person name="Spergser J."/>
            <person name="Busse H.-J."/>
        </authorList>
    </citation>
    <scope>NUCLEOTIDE SEQUENCE</scope>
    <source>
        <strain evidence="2">32A</strain>
    </source>
</reference>
<organism evidence="2 3">
    <name type="scientific">Luteolibacter ambystomatis</name>
    <dbReference type="NCBI Taxonomy" id="2824561"/>
    <lineage>
        <taxon>Bacteria</taxon>
        <taxon>Pseudomonadati</taxon>
        <taxon>Verrucomicrobiota</taxon>
        <taxon>Verrucomicrobiia</taxon>
        <taxon>Verrucomicrobiales</taxon>
        <taxon>Verrucomicrobiaceae</taxon>
        <taxon>Luteolibacter</taxon>
    </lineage>
</organism>
<proteinExistence type="predicted"/>
<dbReference type="Proteomes" id="UP000676169">
    <property type="component" value="Chromosome"/>
</dbReference>
<dbReference type="EMBL" id="CP073100">
    <property type="protein sequence ID" value="QUE51285.1"/>
    <property type="molecule type" value="Genomic_DNA"/>
</dbReference>
<dbReference type="RefSeq" id="WP_211631424.1">
    <property type="nucleotide sequence ID" value="NZ_CP073100.1"/>
</dbReference>
<evidence type="ECO:0000313" key="2">
    <source>
        <dbReference type="EMBL" id="QUE51285.1"/>
    </source>
</evidence>
<dbReference type="InterPro" id="IPR018392">
    <property type="entry name" value="LysM"/>
</dbReference>